<accession>A0A915IHJ2</accession>
<protein>
    <submittedName>
        <fullName evidence="2">Uncharacterized protein</fullName>
    </submittedName>
</protein>
<reference evidence="2" key="1">
    <citation type="submission" date="2022-11" db="UniProtKB">
        <authorList>
            <consortium name="WormBaseParasite"/>
        </authorList>
    </citation>
    <scope>IDENTIFICATION</scope>
</reference>
<proteinExistence type="predicted"/>
<evidence type="ECO:0000313" key="1">
    <source>
        <dbReference type="Proteomes" id="UP000887565"/>
    </source>
</evidence>
<name>A0A915IHJ2_ROMCU</name>
<keyword evidence="1" id="KW-1185">Reference proteome</keyword>
<organism evidence="1 2">
    <name type="scientific">Romanomermis culicivorax</name>
    <name type="common">Nematode worm</name>
    <dbReference type="NCBI Taxonomy" id="13658"/>
    <lineage>
        <taxon>Eukaryota</taxon>
        <taxon>Metazoa</taxon>
        <taxon>Ecdysozoa</taxon>
        <taxon>Nematoda</taxon>
        <taxon>Enoplea</taxon>
        <taxon>Dorylaimia</taxon>
        <taxon>Mermithida</taxon>
        <taxon>Mermithoidea</taxon>
        <taxon>Mermithidae</taxon>
        <taxon>Romanomermis</taxon>
    </lineage>
</organism>
<sequence length="106" mass="11689">MLSGLSGPQQAAFQARVHNLSTVRTLSTQGTAWAELTTPKLTSAEESGAEDAYGHIDIFPAQAKIHRFLIVTNKIKYTNAPSRFLALNFMKTSFSTDEDDNRLCNL</sequence>
<evidence type="ECO:0000313" key="2">
    <source>
        <dbReference type="WBParaSite" id="nRc.2.0.1.t13318-RA"/>
    </source>
</evidence>
<dbReference type="WBParaSite" id="nRc.2.0.1.t13318-RA">
    <property type="protein sequence ID" value="nRc.2.0.1.t13318-RA"/>
    <property type="gene ID" value="nRc.2.0.1.g13318"/>
</dbReference>
<dbReference type="Proteomes" id="UP000887565">
    <property type="component" value="Unplaced"/>
</dbReference>
<dbReference type="AlphaFoldDB" id="A0A915IHJ2"/>